<proteinExistence type="predicted"/>
<reference evidence="3" key="2">
    <citation type="submission" date="2012-02" db="EMBL/GenBank/DDBJ databases">
        <title>Complete genome sequence of Blastococcus saxobsidens strain DD2.</title>
        <authorList>
            <person name="Genoscope."/>
        </authorList>
    </citation>
    <scope>NUCLEOTIDE SEQUENCE [LARGE SCALE GENOMIC DNA]</scope>
    <source>
        <strain evidence="3">DD2</strain>
    </source>
</reference>
<dbReference type="KEGG" id="bsd:BLASA_0002"/>
<dbReference type="HOGENOM" id="CLU_2380483_0_0_11"/>
<dbReference type="Proteomes" id="UP000007517">
    <property type="component" value="Chromosome"/>
</dbReference>
<feature type="region of interest" description="Disordered" evidence="1">
    <location>
        <begin position="47"/>
        <end position="75"/>
    </location>
</feature>
<accession>H6RJ96</accession>
<sequence>MVFAQVSREARLFRRGWVQRAASRMWWPPIGRTRLSPKLCTFLGTTSRSVDVDRPRPGGRRAQNRRFRRPQGSTQVWTTTCRPVRGVGRRPSGR</sequence>
<name>H6RJ96_BLASD</name>
<evidence type="ECO:0000313" key="2">
    <source>
        <dbReference type="EMBL" id="CCG01009.1"/>
    </source>
</evidence>
<protein>
    <submittedName>
        <fullName evidence="2">Uncharacterized protein</fullName>
    </submittedName>
</protein>
<evidence type="ECO:0000256" key="1">
    <source>
        <dbReference type="SAM" id="MobiDB-lite"/>
    </source>
</evidence>
<keyword evidence="3" id="KW-1185">Reference proteome</keyword>
<feature type="compositionally biased region" description="Basic residues" evidence="1">
    <location>
        <begin position="57"/>
        <end position="69"/>
    </location>
</feature>
<evidence type="ECO:0000313" key="3">
    <source>
        <dbReference type="Proteomes" id="UP000007517"/>
    </source>
</evidence>
<reference evidence="2 3" key="1">
    <citation type="journal article" date="2012" name="J. Bacteriol.">
        <title>Genome Sequence of Blastococcus saxobsidens DD2, a Stone-Inhabiting Bacterium.</title>
        <authorList>
            <person name="Chouaia B."/>
            <person name="Crotti E."/>
            <person name="Brusetti L."/>
            <person name="Daffonchio D."/>
            <person name="Essoussi I."/>
            <person name="Nouioui I."/>
            <person name="Sbissi I."/>
            <person name="Ghodhbane-Gtari F."/>
            <person name="Gtari M."/>
            <person name="Vacherie B."/>
            <person name="Barbe V."/>
            <person name="Medigue C."/>
            <person name="Gury J."/>
            <person name="Pujic P."/>
            <person name="Normand P."/>
        </authorList>
    </citation>
    <scope>NUCLEOTIDE SEQUENCE [LARGE SCALE GENOMIC DNA]</scope>
    <source>
        <strain evidence="2 3">DD2</strain>
    </source>
</reference>
<gene>
    <name evidence="2" type="ordered locus">BLASA_0002</name>
</gene>
<dbReference type="EMBL" id="FO117623">
    <property type="protein sequence ID" value="CCG01009.1"/>
    <property type="molecule type" value="Genomic_DNA"/>
</dbReference>
<dbReference type="AlphaFoldDB" id="H6RJ96"/>
<organism evidence="2 3">
    <name type="scientific">Blastococcus saxobsidens (strain DD2)</name>
    <dbReference type="NCBI Taxonomy" id="1146883"/>
    <lineage>
        <taxon>Bacteria</taxon>
        <taxon>Bacillati</taxon>
        <taxon>Actinomycetota</taxon>
        <taxon>Actinomycetes</taxon>
        <taxon>Geodermatophilales</taxon>
        <taxon>Geodermatophilaceae</taxon>
        <taxon>Blastococcus</taxon>
    </lineage>
</organism>